<keyword evidence="4" id="KW-0503">Monooxygenase</keyword>
<evidence type="ECO:0000256" key="2">
    <source>
        <dbReference type="SAM" id="Phobius"/>
    </source>
</evidence>
<dbReference type="InterPro" id="IPR011008">
    <property type="entry name" value="Dimeric_a/b-barrel"/>
</dbReference>
<keyword evidence="5" id="KW-1185">Reference proteome</keyword>
<gene>
    <name evidence="4" type="ORF">F8566_07255</name>
</gene>
<feature type="transmembrane region" description="Helical" evidence="2">
    <location>
        <begin position="6"/>
        <end position="23"/>
    </location>
</feature>
<evidence type="ECO:0000313" key="4">
    <source>
        <dbReference type="EMBL" id="KAB2350771.1"/>
    </source>
</evidence>
<feature type="transmembrane region" description="Helical" evidence="2">
    <location>
        <begin position="94"/>
        <end position="113"/>
    </location>
</feature>
<keyword evidence="2" id="KW-0812">Transmembrane</keyword>
<feature type="compositionally biased region" description="Pro residues" evidence="1">
    <location>
        <begin position="260"/>
        <end position="269"/>
    </location>
</feature>
<feature type="domain" description="ABM" evidence="3">
    <location>
        <begin position="362"/>
        <end position="431"/>
    </location>
</feature>
<keyword evidence="2" id="KW-0472">Membrane</keyword>
<dbReference type="AlphaFoldDB" id="A0A6H9Z4A9"/>
<feature type="transmembrane region" description="Helical" evidence="2">
    <location>
        <begin position="68"/>
        <end position="87"/>
    </location>
</feature>
<dbReference type="InterPro" id="IPR007138">
    <property type="entry name" value="ABM_dom"/>
</dbReference>
<dbReference type="Proteomes" id="UP000468735">
    <property type="component" value="Unassembled WGS sequence"/>
</dbReference>
<evidence type="ECO:0000259" key="3">
    <source>
        <dbReference type="Pfam" id="PF03992"/>
    </source>
</evidence>
<dbReference type="EMBL" id="WBMT01000003">
    <property type="protein sequence ID" value="KAB2350771.1"/>
    <property type="molecule type" value="Genomic_DNA"/>
</dbReference>
<dbReference type="Gene3D" id="3.30.70.100">
    <property type="match status" value="1"/>
</dbReference>
<feature type="transmembrane region" description="Helical" evidence="2">
    <location>
        <begin position="133"/>
        <end position="161"/>
    </location>
</feature>
<feature type="region of interest" description="Disordered" evidence="1">
    <location>
        <begin position="246"/>
        <end position="272"/>
    </location>
</feature>
<organism evidence="4 5">
    <name type="scientific">Actinomadura rudentiformis</name>
    <dbReference type="NCBI Taxonomy" id="359158"/>
    <lineage>
        <taxon>Bacteria</taxon>
        <taxon>Bacillati</taxon>
        <taxon>Actinomycetota</taxon>
        <taxon>Actinomycetes</taxon>
        <taxon>Streptosporangiales</taxon>
        <taxon>Thermomonosporaceae</taxon>
        <taxon>Actinomadura</taxon>
    </lineage>
</organism>
<dbReference type="SUPFAM" id="SSF54909">
    <property type="entry name" value="Dimeric alpha+beta barrel"/>
    <property type="match status" value="1"/>
</dbReference>
<dbReference type="Pfam" id="PF03992">
    <property type="entry name" value="ABM"/>
    <property type="match status" value="1"/>
</dbReference>
<feature type="transmembrane region" description="Helical" evidence="2">
    <location>
        <begin position="168"/>
        <end position="186"/>
    </location>
</feature>
<dbReference type="OrthoDB" id="3695636at2"/>
<reference evidence="4 5" key="1">
    <citation type="submission" date="2019-09" db="EMBL/GenBank/DDBJ databases">
        <title>Actinomadura physcomitrii sp. nov., a novel actinomycete isolated from moss [Physcomitrium sphaericum (Ludw) Fuernr].</title>
        <authorList>
            <person name="Zhuang X."/>
            <person name="Liu C."/>
        </authorList>
    </citation>
    <scope>NUCLEOTIDE SEQUENCE [LARGE SCALE GENOMIC DNA]</scope>
    <source>
        <strain evidence="4 5">HMC1</strain>
    </source>
</reference>
<evidence type="ECO:0000256" key="1">
    <source>
        <dbReference type="SAM" id="MobiDB-lite"/>
    </source>
</evidence>
<sequence>MVDAVLALLATLGALIATGLLISRAFKDRLLYLIAWSLTSVGIAVALLAMTLGFLLGFNDALFRVMELGGALIAPVWLALGMVELIARIVQVRFAAWLFAVSYTVVATVILLLDPLRGSFSKKLPKPDEIYDALPPLLINGAHLVAVIALVACAIVTALLASKQDREAYELLIPIALVALAGVLVVAGTRGFLPGSIAVVALGGAAGLVWYGAMRTLPVYADDDGYAGEEYGDEGASGYADQAYAAPHPPPVDAQHPAVAPGPPVPPAKPATKRGELRFPDPAASEELRFPEPPAPTAIDDMKVAGPSGMDGFGAGSLAASALGAAGSAGLAGAGTALGGALGGPLGGPGHGDLSRACGQITVYTLLDGREEAFDRLADELVRAARAAEPDTLIFACHEVVNAPTQRIFYQLFRDEAAFASHRQQPHLQRFLTDSRTHVIATNVIELKLGPANLAPLPSPVAPDHPRL</sequence>
<dbReference type="GO" id="GO:0004497">
    <property type="term" value="F:monooxygenase activity"/>
    <property type="evidence" value="ECO:0007669"/>
    <property type="project" value="UniProtKB-KW"/>
</dbReference>
<comment type="caution">
    <text evidence="4">The sequence shown here is derived from an EMBL/GenBank/DDBJ whole genome shotgun (WGS) entry which is preliminary data.</text>
</comment>
<feature type="transmembrane region" description="Helical" evidence="2">
    <location>
        <begin position="30"/>
        <end position="56"/>
    </location>
</feature>
<accession>A0A6H9Z4A9</accession>
<dbReference type="RefSeq" id="WP_151559171.1">
    <property type="nucleotide sequence ID" value="NZ_WBMT01000003.1"/>
</dbReference>
<name>A0A6H9Z4A9_9ACTN</name>
<feature type="transmembrane region" description="Helical" evidence="2">
    <location>
        <begin position="192"/>
        <end position="211"/>
    </location>
</feature>
<keyword evidence="2" id="KW-1133">Transmembrane helix</keyword>
<proteinExistence type="predicted"/>
<evidence type="ECO:0000313" key="5">
    <source>
        <dbReference type="Proteomes" id="UP000468735"/>
    </source>
</evidence>
<keyword evidence="4" id="KW-0560">Oxidoreductase</keyword>
<protein>
    <submittedName>
        <fullName evidence="4">Antibiotic biosynthesis monooxygenase</fullName>
    </submittedName>
</protein>